<comment type="caution">
    <text evidence="3">The sequence shown here is derived from an EMBL/GenBank/DDBJ whole genome shotgun (WGS) entry which is preliminary data.</text>
</comment>
<name>A0ABV3PCR9_9ACTN</name>
<dbReference type="InterPro" id="IPR050570">
    <property type="entry name" value="Cell_wall_metabolism_enzyme"/>
</dbReference>
<feature type="domain" description="M23ase beta-sheet core" evidence="2">
    <location>
        <begin position="285"/>
        <end position="379"/>
    </location>
</feature>
<evidence type="ECO:0000313" key="4">
    <source>
        <dbReference type="Proteomes" id="UP001555826"/>
    </source>
</evidence>
<protein>
    <submittedName>
        <fullName evidence="3">M23 family metallopeptidase</fullName>
        <ecNumber evidence="3">3.4.24.-</ecNumber>
    </submittedName>
</protein>
<dbReference type="InterPro" id="IPR011055">
    <property type="entry name" value="Dup_hybrid_motif"/>
</dbReference>
<evidence type="ECO:0000313" key="3">
    <source>
        <dbReference type="EMBL" id="MEW9267439.1"/>
    </source>
</evidence>
<dbReference type="EC" id="3.4.24.-" evidence="3"/>
<keyword evidence="4" id="KW-1185">Reference proteome</keyword>
<evidence type="ECO:0000259" key="2">
    <source>
        <dbReference type="Pfam" id="PF01551"/>
    </source>
</evidence>
<dbReference type="PANTHER" id="PTHR21666">
    <property type="entry name" value="PEPTIDASE-RELATED"/>
    <property type="match status" value="1"/>
</dbReference>
<gene>
    <name evidence="3" type="ORF">AB1207_22060</name>
</gene>
<dbReference type="GO" id="GO:0016787">
    <property type="term" value="F:hydrolase activity"/>
    <property type="evidence" value="ECO:0007669"/>
    <property type="project" value="UniProtKB-KW"/>
</dbReference>
<dbReference type="InterPro" id="IPR016047">
    <property type="entry name" value="M23ase_b-sheet_dom"/>
</dbReference>
<accession>A0ABV3PCR9</accession>
<feature type="transmembrane region" description="Helical" evidence="1">
    <location>
        <begin position="29"/>
        <end position="51"/>
    </location>
</feature>
<proteinExistence type="predicted"/>
<dbReference type="Proteomes" id="UP001555826">
    <property type="component" value="Unassembled WGS sequence"/>
</dbReference>
<dbReference type="RefSeq" id="WP_367640789.1">
    <property type="nucleotide sequence ID" value="NZ_JBFNQN010000018.1"/>
</dbReference>
<dbReference type="Pfam" id="PF01551">
    <property type="entry name" value="Peptidase_M23"/>
    <property type="match status" value="1"/>
</dbReference>
<keyword evidence="3" id="KW-0378">Hydrolase</keyword>
<dbReference type="CDD" id="cd12797">
    <property type="entry name" value="M23_peptidase"/>
    <property type="match status" value="1"/>
</dbReference>
<reference evidence="3 4" key="1">
    <citation type="submission" date="2024-07" db="EMBL/GenBank/DDBJ databases">
        <authorList>
            <person name="Thanompreechachai J."/>
            <person name="Duangmal K."/>
        </authorList>
    </citation>
    <scope>NUCLEOTIDE SEQUENCE [LARGE SCALE GENOMIC DNA]</scope>
    <source>
        <strain evidence="3 4">KCTC 19886</strain>
    </source>
</reference>
<dbReference type="SUPFAM" id="SSF51261">
    <property type="entry name" value="Duplicated hybrid motif"/>
    <property type="match status" value="1"/>
</dbReference>
<evidence type="ECO:0000256" key="1">
    <source>
        <dbReference type="SAM" id="Phobius"/>
    </source>
</evidence>
<keyword evidence="1" id="KW-1133">Transmembrane helix</keyword>
<dbReference type="EMBL" id="JBFNQN010000018">
    <property type="protein sequence ID" value="MEW9267439.1"/>
    <property type="molecule type" value="Genomic_DNA"/>
</dbReference>
<dbReference type="PANTHER" id="PTHR21666:SF270">
    <property type="entry name" value="MUREIN HYDROLASE ACTIVATOR ENVC"/>
    <property type="match status" value="1"/>
</dbReference>
<keyword evidence="1" id="KW-0812">Transmembrane</keyword>
<keyword evidence="1" id="KW-0472">Membrane</keyword>
<dbReference type="Gene3D" id="2.70.70.10">
    <property type="entry name" value="Glucose Permease (Domain IIA)"/>
    <property type="match status" value="1"/>
</dbReference>
<organism evidence="3 4">
    <name type="scientific">Kineococcus endophyticus</name>
    <dbReference type="NCBI Taxonomy" id="1181883"/>
    <lineage>
        <taxon>Bacteria</taxon>
        <taxon>Bacillati</taxon>
        <taxon>Actinomycetota</taxon>
        <taxon>Actinomycetes</taxon>
        <taxon>Kineosporiales</taxon>
        <taxon>Kineosporiaceae</taxon>
        <taxon>Kineococcus</taxon>
    </lineage>
</organism>
<sequence length="390" mass="39024">MVEPAAVAALLAKEAARRAAVAAWKRRGGVAAAIGAVLVAAPMAFMAPVAVMGGADTQNVSACTPLGNGGVGLGVPQGKAITAANLTQDQSDNARVVVTVGQRAGVPVQGLVVAIATTLQESGLRNIDYGDRDSLGLFQQRPSTGWGTPGQVTDPVLASEAFYGVAAHTNNPGLLDIKGWQSMSVTQAAQAVQRSGFPTAYAKWEDEARIIVASVGGSSSTVNPDTGATVPGTSDALTAACNPSGGSQSGVEVGAGGWVAPLPTPFVITSGFGPRRSPTAGASSVHAGIDFGVPIGTPVFAAAEGTVIRAGAASGYGIAVYLQHADGVITRYGHLSRTTVSVGDTVTAGQQIALSGNTGVSTGAHLHFEVRPGDVPTNPVPWMASKGVTL</sequence>